<feature type="non-terminal residue" evidence="1">
    <location>
        <position position="1"/>
    </location>
</feature>
<comment type="caution">
    <text evidence="1">The sequence shown here is derived from an EMBL/GenBank/DDBJ whole genome shotgun (WGS) entry which is preliminary data.</text>
</comment>
<keyword evidence="2" id="KW-1185">Reference proteome</keyword>
<reference evidence="1" key="1">
    <citation type="submission" date="2023-06" db="EMBL/GenBank/DDBJ databases">
        <authorList>
            <person name="Delattre M."/>
        </authorList>
    </citation>
    <scope>NUCLEOTIDE SEQUENCE</scope>
    <source>
        <strain evidence="1">AF72</strain>
    </source>
</reference>
<organism evidence="1 2">
    <name type="scientific">Mesorhabditis spiculigera</name>
    <dbReference type="NCBI Taxonomy" id="96644"/>
    <lineage>
        <taxon>Eukaryota</taxon>
        <taxon>Metazoa</taxon>
        <taxon>Ecdysozoa</taxon>
        <taxon>Nematoda</taxon>
        <taxon>Chromadorea</taxon>
        <taxon>Rhabditida</taxon>
        <taxon>Rhabditina</taxon>
        <taxon>Rhabditomorpha</taxon>
        <taxon>Rhabditoidea</taxon>
        <taxon>Rhabditidae</taxon>
        <taxon>Mesorhabditinae</taxon>
        <taxon>Mesorhabditis</taxon>
    </lineage>
</organism>
<gene>
    <name evidence="1" type="ORF">MSPICULIGERA_LOCUS16709</name>
</gene>
<evidence type="ECO:0000313" key="1">
    <source>
        <dbReference type="EMBL" id="CAJ0578452.1"/>
    </source>
</evidence>
<evidence type="ECO:0000313" key="2">
    <source>
        <dbReference type="Proteomes" id="UP001177023"/>
    </source>
</evidence>
<dbReference type="AlphaFoldDB" id="A0AA36CZU9"/>
<sequence>MFTFGSRGLVNQCDFANNELKVEIDMGTKAVYFQKGQRGYGGFPLWNWDGTAIGTNRWVHFYSNPCASTTVSLWQRSATEYGFAISDRTGHRTSLILRQPPGWSWQNYFEMASNGDCTKYSGIHTMTFDPNCVPKCTVIVNGTVKARATEFRVVLSDQDSCDETTYKHMPLAIVHKLRPNNEVLIREKVDAKTTDTKFGPAITTPCESFQYRITFGSLGYELDLDTSGKLNIQYNADYKTATYVKVCGDIAASENELMVEINMASGALHFRKGIQGYGELPIRNWDGSPLDMVSDGWVRYYSEPGQLTSVAIWQHSAGIYGFVIDTYGKKTQLSIAPPEGWSQNNYFDMAALCVRGGFPFTHLKGPYYHDCGMIYDGDCTKYAGIHTMTFDPKCVAKCSVIVNGTVNARASEFRIVLGDQDSCDETTYKHMPMAIVHKLRPANEILIREKVDAKITDKKVGPAITTPCESFQYRITFGSSSYELDLDTSGKQTIEYKADYKTATYVKVCGDIAASEVRFDCKK</sequence>
<name>A0AA36CZU9_9BILA</name>
<proteinExistence type="predicted"/>
<protein>
    <submittedName>
        <fullName evidence="1">Uncharacterized protein</fullName>
    </submittedName>
</protein>
<dbReference type="Gene3D" id="2.60.120.200">
    <property type="match status" value="1"/>
</dbReference>
<dbReference type="EMBL" id="CATQJA010002654">
    <property type="protein sequence ID" value="CAJ0578452.1"/>
    <property type="molecule type" value="Genomic_DNA"/>
</dbReference>
<dbReference type="Proteomes" id="UP001177023">
    <property type="component" value="Unassembled WGS sequence"/>
</dbReference>
<accession>A0AA36CZU9</accession>